<evidence type="ECO:0000313" key="3">
    <source>
        <dbReference type="Proteomes" id="UP001523369"/>
    </source>
</evidence>
<organism evidence="2 3">
    <name type="scientific">Paractinoplanes aksuensis</name>
    <dbReference type="NCBI Taxonomy" id="2939490"/>
    <lineage>
        <taxon>Bacteria</taxon>
        <taxon>Bacillati</taxon>
        <taxon>Actinomycetota</taxon>
        <taxon>Actinomycetes</taxon>
        <taxon>Micromonosporales</taxon>
        <taxon>Micromonosporaceae</taxon>
        <taxon>Paractinoplanes</taxon>
    </lineage>
</organism>
<keyword evidence="3" id="KW-1185">Reference proteome</keyword>
<comment type="caution">
    <text evidence="2">The sequence shown here is derived from an EMBL/GenBank/DDBJ whole genome shotgun (WGS) entry which is preliminary data.</text>
</comment>
<dbReference type="EMBL" id="JAMYJR010000035">
    <property type="protein sequence ID" value="MCO8275192.1"/>
    <property type="molecule type" value="Genomic_DNA"/>
</dbReference>
<proteinExistence type="predicted"/>
<dbReference type="RefSeq" id="WP_253241257.1">
    <property type="nucleotide sequence ID" value="NZ_JAMYJR010000035.1"/>
</dbReference>
<keyword evidence="1" id="KW-0472">Membrane</keyword>
<evidence type="ECO:0000313" key="2">
    <source>
        <dbReference type="EMBL" id="MCO8275192.1"/>
    </source>
</evidence>
<protein>
    <submittedName>
        <fullName evidence="2">Uncharacterized protein</fullName>
    </submittedName>
</protein>
<keyword evidence="1" id="KW-1133">Transmembrane helix</keyword>
<gene>
    <name evidence="2" type="ORF">M1L60_31885</name>
</gene>
<dbReference type="Proteomes" id="UP001523369">
    <property type="component" value="Unassembled WGS sequence"/>
</dbReference>
<keyword evidence="1" id="KW-0812">Transmembrane</keyword>
<name>A0ABT1DWE6_9ACTN</name>
<accession>A0ABT1DWE6</accession>
<sequence length="153" mass="15864">MRVPRVRTETGRLVTLEFGPDEVAVHDVRPARQQSAKAGAAGLLLAFSLALVATTATGRGPSWLEPALWITTGVVLAGALAGLVWWLVTIAQDRGAGPASTIAPTSVLSARSEADNGEVTVTLERADGPDRTFTAVGHSGALLANQFAQLLTP</sequence>
<feature type="transmembrane region" description="Helical" evidence="1">
    <location>
        <begin position="68"/>
        <end position="88"/>
    </location>
</feature>
<reference evidence="2 3" key="1">
    <citation type="submission" date="2022-06" db="EMBL/GenBank/DDBJ databases">
        <title>New Species of the Genus Actinoplanes, ActinopZanes ferrugineus.</title>
        <authorList>
            <person name="Ding P."/>
        </authorList>
    </citation>
    <scope>NUCLEOTIDE SEQUENCE [LARGE SCALE GENOMIC DNA]</scope>
    <source>
        <strain evidence="2 3">TRM88003</strain>
    </source>
</reference>
<evidence type="ECO:0000256" key="1">
    <source>
        <dbReference type="SAM" id="Phobius"/>
    </source>
</evidence>
<feature type="transmembrane region" description="Helical" evidence="1">
    <location>
        <begin position="38"/>
        <end position="56"/>
    </location>
</feature>